<organism evidence="1 2">
    <name type="scientific">Vibrio parahaemolyticus</name>
    <dbReference type="NCBI Taxonomy" id="670"/>
    <lineage>
        <taxon>Bacteria</taxon>
        <taxon>Pseudomonadati</taxon>
        <taxon>Pseudomonadota</taxon>
        <taxon>Gammaproteobacteria</taxon>
        <taxon>Vibrionales</taxon>
        <taxon>Vibrionaceae</taxon>
        <taxon>Vibrio</taxon>
    </lineage>
</organism>
<proteinExistence type="predicted"/>
<gene>
    <name evidence="1" type="ORF">HKB16_11310</name>
</gene>
<evidence type="ECO:0000313" key="2">
    <source>
        <dbReference type="Proteomes" id="UP000518904"/>
    </source>
</evidence>
<accession>A0A7Y0XC54</accession>
<sequence>MNTKNEVIQRPKPHRLCLKDKVEIGNAVIEARFTPLAPETITTNVWKFVICAIAAFQKTTLCQAVMREMRNEYEKTNPNFVENLITEKFGDDDVVRQVTLRMQDIANLISVRRKVTEDKDQNQNQNKSYKRSDMVATCMLAHDLHLTTTKLNTFEDWARYRIDTQDESHDYLDTTLSNWNEWNAGKPTKDFTGNIFSAVRFDETKPYVTIEFSLDFLLVLLAPQKYTKLSMDHLSSFKTLGGLRLFQCCMMRKGIVPKKLSGEKIDINHGINWWRSLFGINDTLSLTLIPNGIKPEINKKAKTVLSIADIDHVMEDKDVYCDALRLAKDKHDLFVEGVAAFQQSLNTNRTNVKVSNVPQESLLIELMRGQYPEWNKLHKNVLKKAIDEVQAYASIEQKLSSLIGEPSKQHIHILKSDFKKRRGGSSVTSFCLSFKMV</sequence>
<dbReference type="AlphaFoldDB" id="A0A7Y0XC54"/>
<dbReference type="RefSeq" id="WP_169566699.1">
    <property type="nucleotide sequence ID" value="NZ_CP041201.1"/>
</dbReference>
<protein>
    <submittedName>
        <fullName evidence="1">RepB family plasmid replication initiator protein</fullName>
    </submittedName>
</protein>
<dbReference type="Proteomes" id="UP000518904">
    <property type="component" value="Unassembled WGS sequence"/>
</dbReference>
<name>A0A7Y0XC54_VIBPH</name>
<dbReference type="EMBL" id="JABCLB010001107">
    <property type="protein sequence ID" value="NMU83481.1"/>
    <property type="molecule type" value="Genomic_DNA"/>
</dbReference>
<comment type="caution">
    <text evidence="1">The sequence shown here is derived from an EMBL/GenBank/DDBJ whole genome shotgun (WGS) entry which is preliminary data.</text>
</comment>
<reference evidence="1 2" key="1">
    <citation type="submission" date="2020-04" db="EMBL/GenBank/DDBJ databases">
        <title>Whole-genome sequencing of Vibrio spp. from China reveals different genetic environments of blaCTX-M-14 among diverse lineages.</title>
        <authorList>
            <person name="Zheng Z."/>
            <person name="Ye L."/>
            <person name="Chen S."/>
        </authorList>
    </citation>
    <scope>NUCLEOTIDE SEQUENCE [LARGE SCALE GENOMIC DNA]</scope>
    <source>
        <strain evidence="1 2">Vb0551</strain>
    </source>
</reference>
<evidence type="ECO:0000313" key="1">
    <source>
        <dbReference type="EMBL" id="NMU83481.1"/>
    </source>
</evidence>